<dbReference type="GO" id="GO:0006508">
    <property type="term" value="P:proteolysis"/>
    <property type="evidence" value="ECO:0007669"/>
    <property type="project" value="InterPro"/>
</dbReference>
<evidence type="ECO:0000313" key="3">
    <source>
        <dbReference type="EMBL" id="VDP10806.1"/>
    </source>
</evidence>
<evidence type="ECO:0000259" key="2">
    <source>
        <dbReference type="PROSITE" id="PS51767"/>
    </source>
</evidence>
<dbReference type="InterPro" id="IPR001461">
    <property type="entry name" value="Aspartic_peptidase_A1"/>
</dbReference>
<reference evidence="5" key="2">
    <citation type="submission" date="2019-09" db="UniProtKB">
        <authorList>
            <consortium name="WormBaseParasite"/>
        </authorList>
    </citation>
    <scope>IDENTIFICATION</scope>
</reference>
<dbReference type="InterPro" id="IPR021109">
    <property type="entry name" value="Peptidase_aspartic_dom_sf"/>
</dbReference>
<dbReference type="SUPFAM" id="SSF50630">
    <property type="entry name" value="Acid proteases"/>
    <property type="match status" value="1"/>
</dbReference>
<comment type="similarity">
    <text evidence="1">Belongs to the peptidase A1 family.</text>
</comment>
<dbReference type="Pfam" id="PF00026">
    <property type="entry name" value="Asp"/>
    <property type="match status" value="1"/>
</dbReference>
<dbReference type="GO" id="GO:0004190">
    <property type="term" value="F:aspartic-type endopeptidase activity"/>
    <property type="evidence" value="ECO:0007669"/>
    <property type="project" value="InterPro"/>
</dbReference>
<evidence type="ECO:0000313" key="5">
    <source>
        <dbReference type="WBParaSite" id="HPBE_0001817501-mRNA-1"/>
    </source>
</evidence>
<feature type="domain" description="Peptidase A1" evidence="2">
    <location>
        <begin position="1"/>
        <end position="157"/>
    </location>
</feature>
<dbReference type="PROSITE" id="PS51767">
    <property type="entry name" value="PEPTIDASE_A1"/>
    <property type="match status" value="1"/>
</dbReference>
<organism evidence="4 5">
    <name type="scientific">Heligmosomoides polygyrus</name>
    <name type="common">Parasitic roundworm</name>
    <dbReference type="NCBI Taxonomy" id="6339"/>
    <lineage>
        <taxon>Eukaryota</taxon>
        <taxon>Metazoa</taxon>
        <taxon>Ecdysozoa</taxon>
        <taxon>Nematoda</taxon>
        <taxon>Chromadorea</taxon>
        <taxon>Rhabditida</taxon>
        <taxon>Rhabditina</taxon>
        <taxon>Rhabditomorpha</taxon>
        <taxon>Strongyloidea</taxon>
        <taxon>Heligmosomidae</taxon>
        <taxon>Heligmosomoides</taxon>
    </lineage>
</organism>
<dbReference type="GO" id="GO:0005764">
    <property type="term" value="C:lysosome"/>
    <property type="evidence" value="ECO:0007669"/>
    <property type="project" value="TreeGrafter"/>
</dbReference>
<dbReference type="WBParaSite" id="HPBE_0001817501-mRNA-1">
    <property type="protein sequence ID" value="HPBE_0001817501-mRNA-1"/>
    <property type="gene ID" value="HPBE_0001817501"/>
</dbReference>
<evidence type="ECO:0000313" key="4">
    <source>
        <dbReference type="Proteomes" id="UP000050761"/>
    </source>
</evidence>
<accession>A0A183G8H7</accession>
<dbReference type="InterPro" id="IPR033121">
    <property type="entry name" value="PEPTIDASE_A1"/>
</dbReference>
<dbReference type="AlphaFoldDB" id="A0A183G8H7"/>
<gene>
    <name evidence="3" type="ORF">HPBE_LOCUS18174</name>
</gene>
<dbReference type="Proteomes" id="UP000050761">
    <property type="component" value="Unassembled WGS sequence"/>
</dbReference>
<keyword evidence="4" id="KW-1185">Reference proteome</keyword>
<proteinExistence type="inferred from homology"/>
<dbReference type="CDD" id="cd05471">
    <property type="entry name" value="pepsin_like"/>
    <property type="match status" value="1"/>
</dbReference>
<accession>A0A3P8EUD4</accession>
<dbReference type="OrthoDB" id="5794195at2759"/>
<reference evidence="3 4" key="1">
    <citation type="submission" date="2018-11" db="EMBL/GenBank/DDBJ databases">
        <authorList>
            <consortium name="Pathogen Informatics"/>
        </authorList>
    </citation>
    <scope>NUCLEOTIDE SEQUENCE [LARGE SCALE GENOMIC DNA]</scope>
</reference>
<name>A0A183G8H7_HELPZ</name>
<dbReference type="Gene3D" id="2.40.70.10">
    <property type="entry name" value="Acid Proteases"/>
    <property type="match status" value="1"/>
</dbReference>
<sequence>MEHGENKDRGGVFTYGGVDKTNCGDVIAYEKLKAVSSKYATFTKGWEVISDTGTSFLGVPKSIADFIADDVGSYYDPLNDVYPIDCQATPFLNLTIGDHVYTIEAVNLVTQIEEYFCIMTMFPMTGFGFGPEWILGDPFIRQYCNIHNYEKKQIGFAKSLQK</sequence>
<dbReference type="PANTHER" id="PTHR47966">
    <property type="entry name" value="BETA-SITE APP-CLEAVING ENZYME, ISOFORM A-RELATED"/>
    <property type="match status" value="1"/>
</dbReference>
<evidence type="ECO:0000256" key="1">
    <source>
        <dbReference type="ARBA" id="ARBA00007447"/>
    </source>
</evidence>
<dbReference type="PANTHER" id="PTHR47966:SF44">
    <property type="entry name" value="PEPTIDASE A1 DOMAIN-CONTAINING PROTEIN"/>
    <property type="match status" value="1"/>
</dbReference>
<dbReference type="EMBL" id="UZAH01030512">
    <property type="protein sequence ID" value="VDP10806.1"/>
    <property type="molecule type" value="Genomic_DNA"/>
</dbReference>
<protein>
    <submittedName>
        <fullName evidence="5">Peptidase A1 domain-containing protein</fullName>
    </submittedName>
</protein>
<dbReference type="InterPro" id="IPR034164">
    <property type="entry name" value="Pepsin-like_dom"/>
</dbReference>
<dbReference type="PRINTS" id="PR00792">
    <property type="entry name" value="PEPSIN"/>
</dbReference>